<evidence type="ECO:0000313" key="1">
    <source>
        <dbReference type="EMBL" id="SCG67302.1"/>
    </source>
</evidence>
<dbReference type="AlphaFoldDB" id="A0A1C5J9P7"/>
<name>A0A1C5J9P7_9ACTN</name>
<dbReference type="EMBL" id="LT607752">
    <property type="protein sequence ID" value="SCG67302.1"/>
    <property type="molecule type" value="Genomic_DNA"/>
</dbReference>
<reference evidence="2" key="1">
    <citation type="submission" date="2016-06" db="EMBL/GenBank/DDBJ databases">
        <authorList>
            <person name="Varghese N."/>
            <person name="Submissions Spin"/>
        </authorList>
    </citation>
    <scope>NUCLEOTIDE SEQUENCE [LARGE SCALE GENOMIC DNA]</scope>
    <source>
        <strain evidence="2">DSM 44983</strain>
    </source>
</reference>
<gene>
    <name evidence="1" type="ORF">GA0070623_3261</name>
</gene>
<protein>
    <submittedName>
        <fullName evidence="1">Uncharacterized protein</fullName>
    </submittedName>
</protein>
<keyword evidence="2" id="KW-1185">Reference proteome</keyword>
<organism evidence="1 2">
    <name type="scientific">Micromonospora rifamycinica</name>
    <dbReference type="NCBI Taxonomy" id="291594"/>
    <lineage>
        <taxon>Bacteria</taxon>
        <taxon>Bacillati</taxon>
        <taxon>Actinomycetota</taxon>
        <taxon>Actinomycetes</taxon>
        <taxon>Micromonosporales</taxon>
        <taxon>Micromonosporaceae</taxon>
        <taxon>Micromonospora</taxon>
    </lineage>
</organism>
<sequence length="77" mass="8267">MSPSRMRQLTAVADDTYEVVFDGTVEPSTVLCTVDMSSGVPGVSVQPDPFMSGDYGDPRPIMAAVVAMHRARHLPES</sequence>
<dbReference type="Proteomes" id="UP000198226">
    <property type="component" value="Chromosome I"/>
</dbReference>
<proteinExistence type="predicted"/>
<evidence type="ECO:0000313" key="2">
    <source>
        <dbReference type="Proteomes" id="UP000198226"/>
    </source>
</evidence>
<accession>A0A1C5J9P7</accession>